<keyword evidence="4" id="KW-1185">Reference proteome</keyword>
<feature type="domain" description="DUF8010" evidence="1">
    <location>
        <begin position="7"/>
        <end position="103"/>
    </location>
</feature>
<proteinExistence type="predicted"/>
<sequence length="223" mass="23988">MTGALAERSVTVPDARDRDDLSTFLTHAARLDPGSVVRLRRRGDSHVVAWIETGFDVLAARVIRARVLPSDVTVAADGLLSALRSAGPAPFDPGFGMDSAWRGPVPPDAGWTHVDDVPGPVFVELAERGVALAREHGTDHGPPVSLLDQDVVTVEADDEAVPVSMRMIFALNAMKFVPTVSDSSQSADDARVRVRIARSWIRLDARYGSVFRSRGATIPLMVS</sequence>
<dbReference type="EMBL" id="JAFBBK010000001">
    <property type="protein sequence ID" value="MBM7415378.1"/>
    <property type="molecule type" value="Genomic_DNA"/>
</dbReference>
<dbReference type="Pfam" id="PF26035">
    <property type="entry name" value="DUF8010"/>
    <property type="match status" value="1"/>
</dbReference>
<accession>A0ABS2KTW6</accession>
<evidence type="ECO:0000259" key="1">
    <source>
        <dbReference type="Pfam" id="PF26035"/>
    </source>
</evidence>
<dbReference type="InterPro" id="IPR058498">
    <property type="entry name" value="DUF8185"/>
</dbReference>
<gene>
    <name evidence="3" type="ORF">JOE42_002111</name>
</gene>
<dbReference type="PIRSF" id="PIRSF012637">
    <property type="entry name" value="UCP012637"/>
    <property type="match status" value="1"/>
</dbReference>
<dbReference type="InterPro" id="IPR058323">
    <property type="entry name" value="DUF8010"/>
</dbReference>
<name>A0ABS2KTW6_9NOCA</name>
<dbReference type="Proteomes" id="UP000703038">
    <property type="component" value="Unassembled WGS sequence"/>
</dbReference>
<dbReference type="InterPro" id="IPR016601">
    <property type="entry name" value="UCP012637"/>
</dbReference>
<dbReference type="Pfam" id="PF26572">
    <property type="entry name" value="DUF8185"/>
    <property type="match status" value="1"/>
</dbReference>
<reference evidence="3 4" key="1">
    <citation type="submission" date="2021-01" db="EMBL/GenBank/DDBJ databases">
        <title>Genomics of switchgrass bacterial isolates.</title>
        <authorList>
            <person name="Shade A."/>
        </authorList>
    </citation>
    <scope>NUCLEOTIDE SEQUENCE [LARGE SCALE GENOMIC DNA]</scope>
    <source>
        <strain evidence="3 4">PvP111</strain>
    </source>
</reference>
<evidence type="ECO:0000313" key="4">
    <source>
        <dbReference type="Proteomes" id="UP000703038"/>
    </source>
</evidence>
<comment type="caution">
    <text evidence="3">The sequence shown here is derived from an EMBL/GenBank/DDBJ whole genome shotgun (WGS) entry which is preliminary data.</text>
</comment>
<feature type="domain" description="DUF8185" evidence="2">
    <location>
        <begin position="106"/>
        <end position="216"/>
    </location>
</feature>
<dbReference type="RefSeq" id="WP_371831686.1">
    <property type="nucleotide sequence ID" value="NZ_JAFBBK010000001.1"/>
</dbReference>
<evidence type="ECO:0000313" key="3">
    <source>
        <dbReference type="EMBL" id="MBM7415378.1"/>
    </source>
</evidence>
<protein>
    <submittedName>
        <fullName evidence="3">Uncharacterized protein</fullName>
    </submittedName>
</protein>
<evidence type="ECO:0000259" key="2">
    <source>
        <dbReference type="Pfam" id="PF26572"/>
    </source>
</evidence>
<organism evidence="3 4">
    <name type="scientific">Rhodococcoides corynebacterioides</name>
    <dbReference type="NCBI Taxonomy" id="53972"/>
    <lineage>
        <taxon>Bacteria</taxon>
        <taxon>Bacillati</taxon>
        <taxon>Actinomycetota</taxon>
        <taxon>Actinomycetes</taxon>
        <taxon>Mycobacteriales</taxon>
        <taxon>Nocardiaceae</taxon>
        <taxon>Rhodococcoides</taxon>
    </lineage>
</organism>